<dbReference type="InterPro" id="IPR000836">
    <property type="entry name" value="PRTase_dom"/>
</dbReference>
<organism evidence="2 3">
    <name type="scientific">Colletotrichum musicola</name>
    <dbReference type="NCBI Taxonomy" id="2175873"/>
    <lineage>
        <taxon>Eukaryota</taxon>
        <taxon>Fungi</taxon>
        <taxon>Dikarya</taxon>
        <taxon>Ascomycota</taxon>
        <taxon>Pezizomycotina</taxon>
        <taxon>Sordariomycetes</taxon>
        <taxon>Hypocreomycetidae</taxon>
        <taxon>Glomerellales</taxon>
        <taxon>Glomerellaceae</taxon>
        <taxon>Colletotrichum</taxon>
        <taxon>Colletotrichum orchidearum species complex</taxon>
    </lineage>
</organism>
<name>A0A8H6J860_9PEZI</name>
<feature type="domain" description="Phosphoribosyltransferase" evidence="1">
    <location>
        <begin position="30"/>
        <end position="174"/>
    </location>
</feature>
<dbReference type="OrthoDB" id="277398at2759"/>
<protein>
    <recommendedName>
        <fullName evidence="1">Phosphoribosyltransferase domain-containing protein</fullName>
    </recommendedName>
</protein>
<dbReference type="AlphaFoldDB" id="A0A8H6J860"/>
<gene>
    <name evidence="2" type="ORF">CMUS01_13929</name>
</gene>
<reference evidence="2" key="1">
    <citation type="journal article" date="2020" name="Phytopathology">
        <title>Genome Sequence Resources of Colletotrichum truncatum, C. plurivorum, C. musicola, and C. sojae: Four Species Pathogenic to Soybean (Glycine max).</title>
        <authorList>
            <person name="Rogerio F."/>
            <person name="Boufleur T.R."/>
            <person name="Ciampi-Guillardi M."/>
            <person name="Sukno S.A."/>
            <person name="Thon M.R."/>
            <person name="Massola Junior N.S."/>
            <person name="Baroncelli R."/>
        </authorList>
    </citation>
    <scope>NUCLEOTIDE SEQUENCE</scope>
    <source>
        <strain evidence="2">LFN0074</strain>
    </source>
</reference>
<proteinExistence type="predicted"/>
<accession>A0A8H6J860</accession>
<evidence type="ECO:0000313" key="3">
    <source>
        <dbReference type="Proteomes" id="UP000639643"/>
    </source>
</evidence>
<dbReference type="InterPro" id="IPR029057">
    <property type="entry name" value="PRTase-like"/>
</dbReference>
<dbReference type="CDD" id="cd06223">
    <property type="entry name" value="PRTases_typeI"/>
    <property type="match status" value="1"/>
</dbReference>
<sequence length="210" mass="22740">MSQIASPIIDVAESQEADEILTMKFDTTLDHTTLIPVLRGGLPMFVAAQPLLASTSCILVRCYRKKGSNCVVVDWSGRRPFLQAPGDGRLVVLDTVIATGDTVAKLCDELWESSGRRERSVVVMCCYAAPAALVRLSRHRVVQYIVVARRAEGCDEAGYLVPTTNGDIGDKLFGEKEEYITDTVSPVVVNGQGAAMALRDAPALLERNEG</sequence>
<evidence type="ECO:0000259" key="1">
    <source>
        <dbReference type="Pfam" id="PF14681"/>
    </source>
</evidence>
<dbReference type="Gene3D" id="3.40.50.2020">
    <property type="match status" value="1"/>
</dbReference>
<evidence type="ECO:0000313" key="2">
    <source>
        <dbReference type="EMBL" id="KAF6808272.1"/>
    </source>
</evidence>
<dbReference type="EMBL" id="WIGM01000937">
    <property type="protein sequence ID" value="KAF6808272.1"/>
    <property type="molecule type" value="Genomic_DNA"/>
</dbReference>
<dbReference type="Proteomes" id="UP000639643">
    <property type="component" value="Unassembled WGS sequence"/>
</dbReference>
<dbReference type="Pfam" id="PF14681">
    <property type="entry name" value="UPRTase"/>
    <property type="match status" value="1"/>
</dbReference>
<keyword evidence="3" id="KW-1185">Reference proteome</keyword>
<comment type="caution">
    <text evidence="2">The sequence shown here is derived from an EMBL/GenBank/DDBJ whole genome shotgun (WGS) entry which is preliminary data.</text>
</comment>
<dbReference type="SUPFAM" id="SSF53271">
    <property type="entry name" value="PRTase-like"/>
    <property type="match status" value="1"/>
</dbReference>